<feature type="region of interest" description="Disordered" evidence="1">
    <location>
        <begin position="100"/>
        <end position="169"/>
    </location>
</feature>
<dbReference type="EMBL" id="CAAALY010253606">
    <property type="protein sequence ID" value="VEL36942.1"/>
    <property type="molecule type" value="Genomic_DNA"/>
</dbReference>
<feature type="compositionally biased region" description="Polar residues" evidence="1">
    <location>
        <begin position="269"/>
        <end position="285"/>
    </location>
</feature>
<feature type="compositionally biased region" description="Low complexity" evidence="1">
    <location>
        <begin position="241"/>
        <end position="254"/>
    </location>
</feature>
<dbReference type="AlphaFoldDB" id="A0A448XHV2"/>
<protein>
    <submittedName>
        <fullName evidence="2">Uncharacterized protein</fullName>
    </submittedName>
</protein>
<evidence type="ECO:0000313" key="2">
    <source>
        <dbReference type="EMBL" id="VEL36942.1"/>
    </source>
</evidence>
<feature type="region of interest" description="Disordered" evidence="1">
    <location>
        <begin position="241"/>
        <end position="285"/>
    </location>
</feature>
<name>A0A448XHV2_9PLAT</name>
<evidence type="ECO:0000313" key="3">
    <source>
        <dbReference type="Proteomes" id="UP000784294"/>
    </source>
</evidence>
<keyword evidence="3" id="KW-1185">Reference proteome</keyword>
<accession>A0A448XHV2</accession>
<feature type="compositionally biased region" description="Polar residues" evidence="1">
    <location>
        <begin position="133"/>
        <end position="145"/>
    </location>
</feature>
<proteinExistence type="predicted"/>
<sequence>MFLEDEASLGTNSFSGGTLVPTSKEGFPPSSIPTSVSSPVIDLLQSPSALPADQSADRASDQDATAAIRPRSGVNLTSQTAHKSSLSCLPSRLAIQEQASQASSGSCSPISSRLSSSSSSYSSPQIDSETKTQKSWPQLQSNNRLTCKEETPESLGSEVQREEEEEDCEDQFHEVVSDYVPISRNSQVREAFPSSDLNDNFDFSSKPTESCLCPAQPKEFKPTLRDSNSFQASQSSFTMSISASSNLPASSSNSQVDNPNSLEHPVPLQQHSLGNTKNTRSTPEFTSGATMYASLLPGPALFFARLHGLSPWRCVAWQHTDAPTKEEV</sequence>
<feature type="compositionally biased region" description="Low complexity" evidence="1">
    <location>
        <begin position="100"/>
        <end position="123"/>
    </location>
</feature>
<feature type="compositionally biased region" description="Low complexity" evidence="1">
    <location>
        <begin position="28"/>
        <end position="41"/>
    </location>
</feature>
<gene>
    <name evidence="2" type="ORF">PXEA_LOCUS30382</name>
</gene>
<reference evidence="2" key="1">
    <citation type="submission" date="2018-11" db="EMBL/GenBank/DDBJ databases">
        <authorList>
            <consortium name="Pathogen Informatics"/>
        </authorList>
    </citation>
    <scope>NUCLEOTIDE SEQUENCE</scope>
</reference>
<evidence type="ECO:0000256" key="1">
    <source>
        <dbReference type="SAM" id="MobiDB-lite"/>
    </source>
</evidence>
<comment type="caution">
    <text evidence="2">The sequence shown here is derived from an EMBL/GenBank/DDBJ whole genome shotgun (WGS) entry which is preliminary data.</text>
</comment>
<dbReference type="Proteomes" id="UP000784294">
    <property type="component" value="Unassembled WGS sequence"/>
</dbReference>
<organism evidence="2 3">
    <name type="scientific">Protopolystoma xenopodis</name>
    <dbReference type="NCBI Taxonomy" id="117903"/>
    <lineage>
        <taxon>Eukaryota</taxon>
        <taxon>Metazoa</taxon>
        <taxon>Spiralia</taxon>
        <taxon>Lophotrochozoa</taxon>
        <taxon>Platyhelminthes</taxon>
        <taxon>Monogenea</taxon>
        <taxon>Polyopisthocotylea</taxon>
        <taxon>Polystomatidea</taxon>
        <taxon>Polystomatidae</taxon>
        <taxon>Protopolystoma</taxon>
    </lineage>
</organism>
<feature type="region of interest" description="Disordered" evidence="1">
    <location>
        <begin position="1"/>
        <end position="81"/>
    </location>
</feature>